<feature type="domain" description="Transposase IS200-like" evidence="1">
    <location>
        <begin position="14"/>
        <end position="149"/>
    </location>
</feature>
<dbReference type="GO" id="GO:0004803">
    <property type="term" value="F:transposase activity"/>
    <property type="evidence" value="ECO:0007669"/>
    <property type="project" value="InterPro"/>
</dbReference>
<dbReference type="RefSeq" id="WP_350343439.1">
    <property type="nucleotide sequence ID" value="NZ_CP158367.1"/>
</dbReference>
<dbReference type="AlphaFoldDB" id="A0AAU7VKY7"/>
<dbReference type="EMBL" id="CP158367">
    <property type="protein sequence ID" value="XBX74690.1"/>
    <property type="molecule type" value="Genomic_DNA"/>
</dbReference>
<evidence type="ECO:0000259" key="1">
    <source>
        <dbReference type="SMART" id="SM01321"/>
    </source>
</evidence>
<reference evidence="2" key="2">
    <citation type="submission" date="2024-06" db="EMBL/GenBank/DDBJ databases">
        <authorList>
            <person name="Petrova K.O."/>
            <person name="Toshchakov S.V."/>
            <person name="Boltjanskaja Y.V."/>
            <person name="Kevbrin V."/>
        </authorList>
    </citation>
    <scope>NUCLEOTIDE SEQUENCE</scope>
    <source>
        <strain evidence="2">Z-910T</strain>
    </source>
</reference>
<dbReference type="Pfam" id="PF01797">
    <property type="entry name" value="Y1_Tnp"/>
    <property type="match status" value="1"/>
</dbReference>
<protein>
    <submittedName>
        <fullName evidence="2">Transposase</fullName>
    </submittedName>
</protein>
<organism evidence="2">
    <name type="scientific">Proteinivorax tanatarense</name>
    <dbReference type="NCBI Taxonomy" id="1260629"/>
    <lineage>
        <taxon>Bacteria</taxon>
        <taxon>Bacillati</taxon>
        <taxon>Bacillota</taxon>
        <taxon>Clostridia</taxon>
        <taxon>Eubacteriales</taxon>
        <taxon>Proteinivoracaceae</taxon>
        <taxon>Proteinivorax</taxon>
    </lineage>
</organism>
<dbReference type="GO" id="GO:0043565">
    <property type="term" value="F:sequence-specific DNA binding"/>
    <property type="evidence" value="ECO:0007669"/>
    <property type="project" value="TreeGrafter"/>
</dbReference>
<accession>A0AAU7VKY7</accession>
<dbReference type="InterPro" id="IPR052715">
    <property type="entry name" value="RAYT_transposase"/>
</dbReference>
<sequence length="160" mass="19296">MSRKKIRLSNFNYSATGAYFITICTQHKIPYLGNKQTLKKNKFGEIVLRSWIDIEKIYNNTAIDYFVIMPNHIHGIIFLYNDSEENQNKNNIITIIKNFKSYTTNQYGTLVKQDGWKPYKTRLWQRGYYEHVIRNEHSLNKLRNYIINNPLKWKLDRHYV</sequence>
<proteinExistence type="predicted"/>
<reference evidence="2" key="1">
    <citation type="journal article" date="2013" name="Extremophiles">
        <title>Proteinivorax tanatarense gen. nov., sp. nov., an anaerobic, haloalkaliphilic, proteolytic bacterium isolated from a decaying algal bloom, and proposal of Proteinivoraceae fam. nov.</title>
        <authorList>
            <person name="Kevbrin V."/>
            <person name="Boltyanskaya Y."/>
            <person name="Zhilina T."/>
            <person name="Kolganova T."/>
            <person name="Lavrentjeva E."/>
            <person name="Kuznetsov B."/>
        </authorList>
    </citation>
    <scope>NUCLEOTIDE SEQUENCE</scope>
    <source>
        <strain evidence="2">Z-910T</strain>
    </source>
</reference>
<dbReference type="SMART" id="SM01321">
    <property type="entry name" value="Y1_Tnp"/>
    <property type="match status" value="1"/>
</dbReference>
<dbReference type="GO" id="GO:0006313">
    <property type="term" value="P:DNA transposition"/>
    <property type="evidence" value="ECO:0007669"/>
    <property type="project" value="InterPro"/>
</dbReference>
<dbReference type="Gene3D" id="3.30.70.1290">
    <property type="entry name" value="Transposase IS200-like"/>
    <property type="match status" value="1"/>
</dbReference>
<gene>
    <name evidence="2" type="ORF">PRVXT_002748</name>
</gene>
<dbReference type="PANTHER" id="PTHR36966:SF1">
    <property type="entry name" value="REP-ASSOCIATED TYROSINE TRANSPOSASE"/>
    <property type="match status" value="1"/>
</dbReference>
<dbReference type="InterPro" id="IPR036515">
    <property type="entry name" value="Transposase_17_sf"/>
</dbReference>
<dbReference type="SUPFAM" id="SSF143422">
    <property type="entry name" value="Transposase IS200-like"/>
    <property type="match status" value="1"/>
</dbReference>
<dbReference type="InterPro" id="IPR002686">
    <property type="entry name" value="Transposase_17"/>
</dbReference>
<dbReference type="PANTHER" id="PTHR36966">
    <property type="entry name" value="REP-ASSOCIATED TYROSINE TRANSPOSASE"/>
    <property type="match status" value="1"/>
</dbReference>
<name>A0AAU7VKY7_9FIRM</name>
<evidence type="ECO:0000313" key="2">
    <source>
        <dbReference type="EMBL" id="XBX74690.1"/>
    </source>
</evidence>